<dbReference type="PANTHER" id="PTHR48207">
    <property type="entry name" value="SUCCINATE--HYDROXYMETHYLGLUTARATE COA-TRANSFERASE"/>
    <property type="match status" value="1"/>
</dbReference>
<dbReference type="Pfam" id="PF02515">
    <property type="entry name" value="CoA_transf_3"/>
    <property type="match status" value="1"/>
</dbReference>
<name>A0A8S4RXP7_9NEOP</name>
<dbReference type="GO" id="GO:0004865">
    <property type="term" value="F:protein serine/threonine phosphatase inhibitor activity"/>
    <property type="evidence" value="ECO:0007669"/>
    <property type="project" value="InterPro"/>
</dbReference>
<evidence type="ECO:0000256" key="2">
    <source>
        <dbReference type="ARBA" id="ARBA00022679"/>
    </source>
</evidence>
<keyword evidence="4" id="KW-1185">Reference proteome</keyword>
<dbReference type="GO" id="GO:0005739">
    <property type="term" value="C:mitochondrion"/>
    <property type="evidence" value="ECO:0007669"/>
    <property type="project" value="TreeGrafter"/>
</dbReference>
<gene>
    <name evidence="3" type="primary">jg4482</name>
    <name evidence="3" type="ORF">PAEG_LOCUS18389</name>
</gene>
<dbReference type="AlphaFoldDB" id="A0A8S4RXP7"/>
<dbReference type="GO" id="GO:0047369">
    <property type="term" value="F:succinate-hydroxymethylglutarate CoA-transferase activity"/>
    <property type="evidence" value="ECO:0007669"/>
    <property type="project" value="TreeGrafter"/>
</dbReference>
<dbReference type="EMBL" id="CAKXAJ010025606">
    <property type="protein sequence ID" value="CAH2242031.1"/>
    <property type="molecule type" value="Genomic_DNA"/>
</dbReference>
<dbReference type="InterPro" id="IPR003673">
    <property type="entry name" value="CoA-Trfase_fam_III"/>
</dbReference>
<keyword evidence="2" id="KW-0808">Transferase</keyword>
<dbReference type="Gene3D" id="3.30.1540.10">
    <property type="entry name" value="formyl-coa transferase, domain 3"/>
    <property type="match status" value="1"/>
</dbReference>
<accession>A0A8S4RXP7</accession>
<dbReference type="Gene3D" id="3.40.50.10540">
    <property type="entry name" value="Crotonobetainyl-coa:carnitine coa-transferase, domain 1"/>
    <property type="match status" value="1"/>
</dbReference>
<evidence type="ECO:0000256" key="1">
    <source>
        <dbReference type="ARBA" id="ARBA00008383"/>
    </source>
</evidence>
<dbReference type="InterPro" id="IPR023606">
    <property type="entry name" value="CoA-Trfase_III_dom_1_sf"/>
</dbReference>
<proteinExistence type="inferred from homology"/>
<organism evidence="3 4">
    <name type="scientific">Pararge aegeria aegeria</name>
    <dbReference type="NCBI Taxonomy" id="348720"/>
    <lineage>
        <taxon>Eukaryota</taxon>
        <taxon>Metazoa</taxon>
        <taxon>Ecdysozoa</taxon>
        <taxon>Arthropoda</taxon>
        <taxon>Hexapoda</taxon>
        <taxon>Insecta</taxon>
        <taxon>Pterygota</taxon>
        <taxon>Neoptera</taxon>
        <taxon>Endopterygota</taxon>
        <taxon>Lepidoptera</taxon>
        <taxon>Glossata</taxon>
        <taxon>Ditrysia</taxon>
        <taxon>Papilionoidea</taxon>
        <taxon>Nymphalidae</taxon>
        <taxon>Satyrinae</taxon>
        <taxon>Satyrini</taxon>
        <taxon>Parargina</taxon>
        <taxon>Pararge</taxon>
    </lineage>
</organism>
<dbReference type="Pfam" id="PF07491">
    <property type="entry name" value="PPI_Ypi1"/>
    <property type="match status" value="1"/>
</dbReference>
<comment type="similarity">
    <text evidence="1">Belongs to the CoA-transferase III family.</text>
</comment>
<dbReference type="InterPro" id="IPR044855">
    <property type="entry name" value="CoA-Trfase_III_dom3_sf"/>
</dbReference>
<dbReference type="OrthoDB" id="5863171at2759"/>
<dbReference type="InterPro" id="IPR011107">
    <property type="entry name" value="PPI_Ypi1"/>
</dbReference>
<dbReference type="SUPFAM" id="SSF89796">
    <property type="entry name" value="CoA-transferase family III (CaiB/BaiF)"/>
    <property type="match status" value="1"/>
</dbReference>
<dbReference type="PANTHER" id="PTHR48207:SF3">
    <property type="entry name" value="SUCCINATE--HYDROXYMETHYLGLUTARATE COA-TRANSFERASE"/>
    <property type="match status" value="1"/>
</dbReference>
<dbReference type="InterPro" id="IPR050483">
    <property type="entry name" value="CoA-transferase_III_domain"/>
</dbReference>
<evidence type="ECO:0000313" key="3">
    <source>
        <dbReference type="EMBL" id="CAH2242031.1"/>
    </source>
</evidence>
<protein>
    <submittedName>
        <fullName evidence="3">Jg4482 protein</fullName>
    </submittedName>
</protein>
<comment type="caution">
    <text evidence="3">The sequence shown here is derived from an EMBL/GenBank/DDBJ whole genome shotgun (WGS) entry which is preliminary data.</text>
</comment>
<sequence length="476" mass="52620">MGVVHRVTFQVLKGSKNVFVTTKSFFRAHSYSTKADGLLSDINVLDLTRVVAGPVCTMTLGDLGANVIKVESLDGDEARKWGPPFIKDSTDSYYFLCVNRNKKSICIDFKSQEGKKIVYDLARKCDVVVENFLPGKLDTLDIGYDKLKQFNKGIIYCAITGFGPTGPYRNKPGYDVIASAMGGLLNTTGERNGNPVKPGVAITDVTTGLHAFGAIMTALYYRNKTGKGQKIDCNLLSTQISSMINIANIYLNCGIEGQRWGTAHANLVPYQAFKTKDGDMVIGTGSNAQFADFCKLINKEELIADERFKDNAARVKNRDEIIRTISDVIITKTKKEWAEIFKGASFPNGPVNTMKDVFDDEHVKEIGLVKELPHSVAGKVKMVGPPTVYSEGGNLARTSPPLLGQHTIDILSNFLGYHDAKIEGLFKDRESVERVAVITLRPTRAQSRKKVVWTEDTVDNENMNKKKSKCQFLSLY</sequence>
<evidence type="ECO:0000313" key="4">
    <source>
        <dbReference type="Proteomes" id="UP000838756"/>
    </source>
</evidence>
<dbReference type="Proteomes" id="UP000838756">
    <property type="component" value="Unassembled WGS sequence"/>
</dbReference>
<reference evidence="3" key="1">
    <citation type="submission" date="2022-03" db="EMBL/GenBank/DDBJ databases">
        <authorList>
            <person name="Lindestad O."/>
        </authorList>
    </citation>
    <scope>NUCLEOTIDE SEQUENCE</scope>
</reference>